<keyword evidence="4" id="KW-1185">Reference proteome</keyword>
<dbReference type="GeneID" id="20201765"/>
<dbReference type="SUPFAM" id="SSF56219">
    <property type="entry name" value="DNase I-like"/>
    <property type="match status" value="1"/>
</dbReference>
<dbReference type="eggNOG" id="ENOG502SDTV">
    <property type="taxonomic scope" value="Eukaryota"/>
</dbReference>
<organism evidence="3 4">
    <name type="scientific">Helobdella robusta</name>
    <name type="common">Californian leech</name>
    <dbReference type="NCBI Taxonomy" id="6412"/>
    <lineage>
        <taxon>Eukaryota</taxon>
        <taxon>Metazoa</taxon>
        <taxon>Spiralia</taxon>
        <taxon>Lophotrochozoa</taxon>
        <taxon>Annelida</taxon>
        <taxon>Clitellata</taxon>
        <taxon>Hirudinea</taxon>
        <taxon>Rhynchobdellida</taxon>
        <taxon>Glossiphoniidae</taxon>
        <taxon>Helobdella</taxon>
    </lineage>
</organism>
<dbReference type="Proteomes" id="UP000015101">
    <property type="component" value="Unassembled WGS sequence"/>
</dbReference>
<dbReference type="EnsemblMetazoa" id="HelroT167014">
    <property type="protein sequence ID" value="HelroP167014"/>
    <property type="gene ID" value="HelroG167014"/>
</dbReference>
<evidence type="ECO:0000313" key="4">
    <source>
        <dbReference type="Proteomes" id="UP000015101"/>
    </source>
</evidence>
<evidence type="ECO:0000256" key="1">
    <source>
        <dbReference type="SAM" id="Coils"/>
    </source>
</evidence>
<dbReference type="InterPro" id="IPR036691">
    <property type="entry name" value="Endo/exonu/phosph_ase_sf"/>
</dbReference>
<dbReference type="Gene3D" id="3.60.10.10">
    <property type="entry name" value="Endonuclease/exonuclease/phosphatase"/>
    <property type="match status" value="1"/>
</dbReference>
<protein>
    <recommendedName>
        <fullName evidence="5">Endonuclease/exonuclease/phosphatase domain-containing protein</fullName>
    </recommendedName>
</protein>
<evidence type="ECO:0000313" key="2">
    <source>
        <dbReference type="EMBL" id="ESO11921.1"/>
    </source>
</evidence>
<dbReference type="OrthoDB" id="6158974at2759"/>
<keyword evidence="1" id="KW-0175">Coiled coil</keyword>
<dbReference type="CTD" id="20201765"/>
<reference evidence="4" key="1">
    <citation type="submission" date="2012-12" db="EMBL/GenBank/DDBJ databases">
        <authorList>
            <person name="Hellsten U."/>
            <person name="Grimwood J."/>
            <person name="Chapman J.A."/>
            <person name="Shapiro H."/>
            <person name="Aerts A."/>
            <person name="Otillar R.P."/>
            <person name="Terry A.Y."/>
            <person name="Boore J.L."/>
            <person name="Simakov O."/>
            <person name="Marletaz F."/>
            <person name="Cho S.-J."/>
            <person name="Edsinger-Gonzales E."/>
            <person name="Havlak P."/>
            <person name="Kuo D.-H."/>
            <person name="Larsson T."/>
            <person name="Lv J."/>
            <person name="Arendt D."/>
            <person name="Savage R."/>
            <person name="Osoegawa K."/>
            <person name="de Jong P."/>
            <person name="Lindberg D.R."/>
            <person name="Seaver E.C."/>
            <person name="Weisblat D.A."/>
            <person name="Putnam N.H."/>
            <person name="Grigoriev I.V."/>
            <person name="Rokhsar D.S."/>
        </authorList>
    </citation>
    <scope>NUCLEOTIDE SEQUENCE</scope>
</reference>
<proteinExistence type="predicted"/>
<dbReference type="HOGENOM" id="CLU_000680_29_4_1"/>
<evidence type="ECO:0008006" key="5">
    <source>
        <dbReference type="Google" id="ProtNLM"/>
    </source>
</evidence>
<name>T1EYW5_HELRO</name>
<accession>T1EYW5</accession>
<dbReference type="KEGG" id="hro:HELRODRAFT_167014"/>
<dbReference type="RefSeq" id="XP_009010409.1">
    <property type="nucleotide sequence ID" value="XM_009012161.1"/>
</dbReference>
<feature type="coiled-coil region" evidence="1">
    <location>
        <begin position="43"/>
        <end position="77"/>
    </location>
</feature>
<sequence length="639" mass="70075">MDFNILNRLNCKELVQNIRKSTIKLVNAESSVNSLRKDVFNKLNTLNDLNANIKSELENINAVIESNKEKLNQLESSDVFRGKLNILKNDMKVSFADIVSREIKRHTDNIKAEVKTVQTTINDAKQIKERENNLIMFHLPESGSDRVDVMKILKHLSNNVVDANLVHLTRIRKKSDDHTRPLLLKMDSVDIKNVIIINVSKLKSLDVSLGRIGLSHDLSSEQRKELRSKIEEARALEASDKETDLGVQLTNTNDVGGDDGFHGDSLTTKSIGSSCFVGNVCGYDDGRGDDIRKYLISNCNVNDFKNYGHISASDRVSGKDGGGNFNIKDVSFNLNNNSNVVGGEDFRVRSLTLGVIGDDYLNSSLDGNKCLMMKGTGNDLNGNVNFGFCNDGLGLDGGGYSMVCGTGSDLNVIGKNGCGKDDGSDCVITNGTGNDRNDSGGFNDLKKVGNNNVMKGGAVSRNIGGIKNDRTNNNFCVVKIKLGLLNIRSIGSKYNIIYDLINDGLDIFVVTESWHGSSENPSIALSTPPGYRFVDCVRDHDPLHALPTVTTFEVLAVRFTFNSQEFILLAIYRPGSAQLSGLFFKELISILENITVLSSRIIFTGDFNVHVEKTNDPYAANLNDIVITVLPNALDSSVF</sequence>
<dbReference type="PANTHER" id="PTHR37445">
    <property type="entry name" value="PROTEIN CBG24663"/>
    <property type="match status" value="1"/>
</dbReference>
<dbReference type="InParanoid" id="T1EYW5"/>
<reference evidence="3" key="3">
    <citation type="submission" date="2015-06" db="UniProtKB">
        <authorList>
            <consortium name="EnsemblMetazoa"/>
        </authorList>
    </citation>
    <scope>IDENTIFICATION</scope>
</reference>
<evidence type="ECO:0000313" key="3">
    <source>
        <dbReference type="EnsemblMetazoa" id="HelroP167014"/>
    </source>
</evidence>
<dbReference type="EMBL" id="AMQM01002623">
    <property type="status" value="NOT_ANNOTATED_CDS"/>
    <property type="molecule type" value="Genomic_DNA"/>
</dbReference>
<dbReference type="PANTHER" id="PTHR37445:SF3">
    <property type="entry name" value="ZINC FINGER PHD-TYPE DOMAIN-CONTAINING PROTEIN"/>
    <property type="match status" value="1"/>
</dbReference>
<dbReference type="AlphaFoldDB" id="T1EYW5"/>
<reference evidence="2 4" key="2">
    <citation type="journal article" date="2013" name="Nature">
        <title>Insights into bilaterian evolution from three spiralian genomes.</title>
        <authorList>
            <person name="Simakov O."/>
            <person name="Marletaz F."/>
            <person name="Cho S.J."/>
            <person name="Edsinger-Gonzales E."/>
            <person name="Havlak P."/>
            <person name="Hellsten U."/>
            <person name="Kuo D.H."/>
            <person name="Larsson T."/>
            <person name="Lv J."/>
            <person name="Arendt D."/>
            <person name="Savage R."/>
            <person name="Osoegawa K."/>
            <person name="de Jong P."/>
            <person name="Grimwood J."/>
            <person name="Chapman J.A."/>
            <person name="Shapiro H."/>
            <person name="Aerts A."/>
            <person name="Otillar R.P."/>
            <person name="Terry A.Y."/>
            <person name="Boore J.L."/>
            <person name="Grigoriev I.V."/>
            <person name="Lindberg D.R."/>
            <person name="Seaver E.C."/>
            <person name="Weisblat D.A."/>
            <person name="Putnam N.H."/>
            <person name="Rokhsar D.S."/>
        </authorList>
    </citation>
    <scope>NUCLEOTIDE SEQUENCE</scope>
</reference>
<dbReference type="EMBL" id="KB095812">
    <property type="protein sequence ID" value="ESO11921.1"/>
    <property type="molecule type" value="Genomic_DNA"/>
</dbReference>
<gene>
    <name evidence="3" type="primary">20201765</name>
    <name evidence="2" type="ORF">HELRODRAFT_167014</name>
</gene>